<evidence type="ECO:0000313" key="2">
    <source>
        <dbReference type="EMBL" id="KRG21560.1"/>
    </source>
</evidence>
<dbReference type="AlphaFoldDB" id="A0A0Q9YZA9"/>
<dbReference type="RefSeq" id="WP_075065941.1">
    <property type="nucleotide sequence ID" value="NZ_LKAJ02000001.1"/>
</dbReference>
<dbReference type="EMBL" id="LKAJ02000001">
    <property type="protein sequence ID" value="MCS5711490.1"/>
    <property type="molecule type" value="Genomic_DNA"/>
</dbReference>
<organism evidence="2">
    <name type="scientific">Candidatus Berkiella aquae</name>
    <dbReference type="NCBI Taxonomy" id="295108"/>
    <lineage>
        <taxon>Bacteria</taxon>
        <taxon>Pseudomonadati</taxon>
        <taxon>Pseudomonadota</taxon>
        <taxon>Gammaproteobacteria</taxon>
        <taxon>Candidatus Berkiellales</taxon>
        <taxon>Candidatus Berkiellaceae</taxon>
        <taxon>Candidatus Berkiella</taxon>
    </lineage>
</organism>
<evidence type="ECO:0000313" key="4">
    <source>
        <dbReference type="Proteomes" id="UP000051497"/>
    </source>
</evidence>
<dbReference type="Proteomes" id="UP000051497">
    <property type="component" value="Unassembled WGS sequence"/>
</dbReference>
<proteinExistence type="predicted"/>
<comment type="caution">
    <text evidence="2">The sequence shown here is derived from an EMBL/GenBank/DDBJ whole genome shotgun (WGS) entry which is preliminary data.</text>
</comment>
<evidence type="ECO:0000313" key="3">
    <source>
        <dbReference type="EMBL" id="MCS5711490.1"/>
    </source>
</evidence>
<reference evidence="3" key="3">
    <citation type="submission" date="2021-06" db="EMBL/GenBank/DDBJ databases">
        <title>Genomic Description and Analysis of Intracellular Bacteria, Candidatus Berkiella cookevillensis and Candidatus Berkiella aquae.</title>
        <authorList>
            <person name="Kidane D.T."/>
            <person name="Mehari Y.T."/>
            <person name="Rice F.C."/>
            <person name="Arivett B.A."/>
            <person name="Farone A.L."/>
            <person name="Berk S.G."/>
            <person name="Farone M.B."/>
        </authorList>
    </citation>
    <scope>NUCLEOTIDE SEQUENCE</scope>
    <source>
        <strain evidence="3">HT99</strain>
    </source>
</reference>
<evidence type="ECO:0000256" key="1">
    <source>
        <dbReference type="SAM" id="MobiDB-lite"/>
    </source>
</evidence>
<gene>
    <name evidence="3" type="ORF">HT99x_008585</name>
    <name evidence="2" type="ORF">HT99x_01313</name>
</gene>
<feature type="region of interest" description="Disordered" evidence="1">
    <location>
        <begin position="448"/>
        <end position="507"/>
    </location>
</feature>
<name>A0A0Q9YZA9_9GAMM</name>
<feature type="compositionally biased region" description="Basic and acidic residues" evidence="1">
    <location>
        <begin position="475"/>
        <end position="488"/>
    </location>
</feature>
<accession>A0A0Q9YZA9</accession>
<reference evidence="2" key="1">
    <citation type="submission" date="2015-09" db="EMBL/GenBank/DDBJ databases">
        <title>Draft Genome Sequences of Two Novel Amoeba-resistant Intranuclear Bacteria, Candidatus Berkiella cookevillensis and Candidatus Berkiella aquae.</title>
        <authorList>
            <person name="Mehari Y.T."/>
            <person name="Arivett B.A."/>
            <person name="Farone A.L."/>
            <person name="Gunderson J.H."/>
            <person name="Farone M.B."/>
        </authorList>
    </citation>
    <scope>NUCLEOTIDE SEQUENCE [LARGE SCALE GENOMIC DNA]</scope>
    <source>
        <strain evidence="2">HT99</strain>
    </source>
</reference>
<keyword evidence="4" id="KW-1185">Reference proteome</keyword>
<protein>
    <submittedName>
        <fullName evidence="2">Uncharacterized protein</fullName>
    </submittedName>
</protein>
<dbReference type="STRING" id="295108.HT99x_01313"/>
<reference evidence="3" key="2">
    <citation type="journal article" date="2016" name="Genome Announc.">
        <title>Draft Genome Sequences of Two Novel Amoeba-Resistant Intranuclear Bacteria, 'Candidatus Berkiella cookevillensis' and 'Candidatus Berkiella aquae'.</title>
        <authorList>
            <person name="Mehari Y.T."/>
            <person name="Arivett B.A."/>
            <person name="Farone A.L."/>
            <person name="Gunderson J.H."/>
            <person name="Farone M.B."/>
        </authorList>
    </citation>
    <scope>NUCLEOTIDE SEQUENCE</scope>
    <source>
        <strain evidence="3">HT99</strain>
    </source>
</reference>
<dbReference type="EMBL" id="LKAJ01000004">
    <property type="protein sequence ID" value="KRG21560.1"/>
    <property type="molecule type" value="Genomic_DNA"/>
</dbReference>
<sequence length="507" mass="56862">MTMKGLFLTTSTTALESYQVEVSQLLDANLDEQRFSEALSQKLATQKSPSEHLLFIAEMNEQFAARHKKELPLKILEVINGFLVNLSDEQLIEQLPAAHAGKSGLWLLASIAPEAFLTAWKKLCGNIPAQALLKEAQMGPHKGKSALWLLACKASEGKPAAFFAVWDRVKSEINFGDLLKAAQEEPHVGKDILGWLVRHDSLPFCAFIMGQNAFEKRQIVKEALTQFSGALPATMLQQDSPLDKLLKRESLLALSEARHHFFLALDAYKETDSKENEENVWEKAQEALEAGYLNAFYDLGNHYFAIGEIEGGFAAYEEVPAGSWQYGRVMDQLCAHHFGKMTASPSAEKKLEHLKTALGCALKTSAQVREQHIQMLAAQYLHDFNLTIDMPMNLMPSDWLAMMDSRISAEMGFKVLEEFKERSALEKRKQVLQEQLAQKEQALQEQLVQQAQAQPADRLPEVTSQLPILPQFSASRDKRLRETDKSPADSKSTGVNEQPLKKQRLLD</sequence>